<dbReference type="Proteomes" id="UP001159427">
    <property type="component" value="Unassembled WGS sequence"/>
</dbReference>
<evidence type="ECO:0000256" key="14">
    <source>
        <dbReference type="ARBA" id="ARBA00022843"/>
    </source>
</evidence>
<keyword evidence="13" id="KW-0460">Magnesium</keyword>
<dbReference type="Gene3D" id="1.10.150.110">
    <property type="entry name" value="DNA polymerase beta, N-terminal domain-like"/>
    <property type="match status" value="1"/>
</dbReference>
<evidence type="ECO:0000256" key="21">
    <source>
        <dbReference type="ARBA" id="ARBA00044632"/>
    </source>
</evidence>
<dbReference type="InterPro" id="IPR029398">
    <property type="entry name" value="PolB_thumb"/>
</dbReference>
<evidence type="ECO:0000256" key="24">
    <source>
        <dbReference type="ARBA" id="ARBA00049244"/>
    </source>
</evidence>
<dbReference type="Gene3D" id="3.30.460.10">
    <property type="entry name" value="Beta Polymerase, domain 2"/>
    <property type="match status" value="1"/>
</dbReference>
<dbReference type="SUPFAM" id="SSF81301">
    <property type="entry name" value="Nucleotidyltransferase"/>
    <property type="match status" value="1"/>
</dbReference>
<dbReference type="PROSITE" id="PS00522">
    <property type="entry name" value="DNA_POLYMERASE_X"/>
    <property type="match status" value="1"/>
</dbReference>
<dbReference type="InterPro" id="IPR010996">
    <property type="entry name" value="HHH_MUS81"/>
</dbReference>
<evidence type="ECO:0000256" key="11">
    <source>
        <dbReference type="ARBA" id="ARBA00022723"/>
    </source>
</evidence>
<keyword evidence="20 25" id="KW-0539">Nucleus</keyword>
<evidence type="ECO:0000256" key="20">
    <source>
        <dbReference type="ARBA" id="ARBA00023242"/>
    </source>
</evidence>
<keyword evidence="11" id="KW-0479">Metal-binding</keyword>
<dbReference type="PANTHER" id="PTHR11276:SF42">
    <property type="entry name" value="DNA POLYMERASE BETA"/>
    <property type="match status" value="1"/>
</dbReference>
<evidence type="ECO:0000259" key="27">
    <source>
        <dbReference type="SMART" id="SM00483"/>
    </source>
</evidence>
<keyword evidence="9 25" id="KW-0548">Nucleotidyltransferase</keyword>
<dbReference type="EMBL" id="CALNXI010001664">
    <property type="protein sequence ID" value="CAH3174420.1"/>
    <property type="molecule type" value="Genomic_DNA"/>
</dbReference>
<evidence type="ECO:0000313" key="29">
    <source>
        <dbReference type="Proteomes" id="UP001159427"/>
    </source>
</evidence>
<dbReference type="InterPro" id="IPR027421">
    <property type="entry name" value="DNA_pol_lamdba_lyase_dom_sf"/>
</dbReference>
<comment type="catalytic activity">
    <reaction evidence="21">
        <text>2'-deoxyribonucleotide-(2'-deoxyribose 5'-phosphate)-2'-deoxyribonucleotide-DNA = a 3'-end 2'-deoxyribonucleotide-(2,3-dehydro-2,3-deoxyribose 5'-phosphate)-DNA + a 5'-end 5'-phospho-2'-deoxyribonucleoside-DNA + H(+)</text>
        <dbReference type="Rhea" id="RHEA:66592"/>
        <dbReference type="Rhea" id="RHEA-COMP:13180"/>
        <dbReference type="Rhea" id="RHEA-COMP:16897"/>
        <dbReference type="Rhea" id="RHEA-COMP:17067"/>
        <dbReference type="ChEBI" id="CHEBI:15378"/>
        <dbReference type="ChEBI" id="CHEBI:136412"/>
        <dbReference type="ChEBI" id="CHEBI:157695"/>
        <dbReference type="ChEBI" id="CHEBI:167181"/>
        <dbReference type="EC" id="4.2.99.18"/>
    </reaction>
</comment>
<dbReference type="Pfam" id="PF14791">
    <property type="entry name" value="DNA_pol_B_thumb"/>
    <property type="match status" value="1"/>
</dbReference>
<dbReference type="InterPro" id="IPR002054">
    <property type="entry name" value="DNA-dir_DNA_pol_X"/>
</dbReference>
<comment type="cofactor">
    <cofactor evidence="1">
        <name>Mg(2+)</name>
        <dbReference type="ChEBI" id="CHEBI:18420"/>
    </cofactor>
</comment>
<keyword evidence="10" id="KW-0235">DNA replication</keyword>
<evidence type="ECO:0000256" key="2">
    <source>
        <dbReference type="ARBA" id="ARBA00004123"/>
    </source>
</evidence>
<evidence type="ECO:0000256" key="7">
    <source>
        <dbReference type="ARBA" id="ARBA00022634"/>
    </source>
</evidence>
<dbReference type="InterPro" id="IPR002008">
    <property type="entry name" value="DNA_pol_X_beta-like"/>
</dbReference>
<reference evidence="28 29" key="1">
    <citation type="submission" date="2022-05" db="EMBL/GenBank/DDBJ databases">
        <authorList>
            <consortium name="Genoscope - CEA"/>
            <person name="William W."/>
        </authorList>
    </citation>
    <scope>NUCLEOTIDE SEQUENCE [LARGE SCALE GENOMIC DNA]</scope>
</reference>
<evidence type="ECO:0000256" key="25">
    <source>
        <dbReference type="RuleBase" id="RU366014"/>
    </source>
</evidence>
<dbReference type="SUPFAM" id="SSF47802">
    <property type="entry name" value="DNA polymerase beta, N-terminal domain-like"/>
    <property type="match status" value="1"/>
</dbReference>
<proteinExistence type="inferred from homology"/>
<evidence type="ECO:0000256" key="3">
    <source>
        <dbReference type="ARBA" id="ARBA00004496"/>
    </source>
</evidence>
<evidence type="ECO:0000313" key="28">
    <source>
        <dbReference type="EMBL" id="CAH3174420.1"/>
    </source>
</evidence>
<dbReference type="EC" id="2.7.7.7" evidence="25"/>
<evidence type="ECO:0000256" key="13">
    <source>
        <dbReference type="ARBA" id="ARBA00022842"/>
    </source>
</evidence>
<comment type="function">
    <text evidence="23">Repair polymerase that plays a key role in base-excision repair. During this process, the damaged base is excised by specific DNA glycosylases, the DNA backbone is nicked at the abasic site by an apurinic/apyrimidic (AP) endonuclease, and POLB removes 5'-deoxyribose-phosphate from the preincised AP site acting as a 5'-deoxyribose-phosphate lyase (5'-dRP lyase); through its DNA polymerase activity, it adds one nucleotide to the 3' end of the arising single-nucleotide gap. Conducts 'gap-filling' DNA synthesis in a stepwise distributive fashion rather than in a processive fashion as for other DNA polymerases. It is also able to cleave sugar-phosphate bonds 3' to an intact AP site, acting as an AP lyase.</text>
</comment>
<keyword evidence="18 25" id="KW-0234">DNA repair</keyword>
<dbReference type="Pfam" id="PF10391">
    <property type="entry name" value="DNA_pol_lambd_f"/>
    <property type="match status" value="1"/>
</dbReference>
<keyword evidence="15 25" id="KW-0239">DNA-directed DNA polymerase</keyword>
<dbReference type="Gene3D" id="3.30.210.10">
    <property type="entry name" value="DNA polymerase, thumb domain"/>
    <property type="match status" value="1"/>
</dbReference>
<dbReference type="InterPro" id="IPR022312">
    <property type="entry name" value="DNA_pol_X"/>
</dbReference>
<evidence type="ECO:0000256" key="16">
    <source>
        <dbReference type="ARBA" id="ARBA00023053"/>
    </source>
</evidence>
<evidence type="ECO:0000256" key="4">
    <source>
        <dbReference type="ARBA" id="ARBA00008323"/>
    </source>
</evidence>
<dbReference type="InterPro" id="IPR019843">
    <property type="entry name" value="DNA_pol-X_BS"/>
</dbReference>
<dbReference type="SUPFAM" id="SSF81585">
    <property type="entry name" value="PsbU/PolX domain-like"/>
    <property type="match status" value="1"/>
</dbReference>
<evidence type="ECO:0000256" key="1">
    <source>
        <dbReference type="ARBA" id="ARBA00001946"/>
    </source>
</evidence>
<gene>
    <name evidence="28" type="ORF">PEVE_00009554</name>
</gene>
<comment type="caution">
    <text evidence="28">The sequence shown here is derived from an EMBL/GenBank/DDBJ whole genome shotgun (WGS) entry which is preliminary data.</text>
</comment>
<dbReference type="InterPro" id="IPR043519">
    <property type="entry name" value="NT_sf"/>
</dbReference>
<dbReference type="SMART" id="SM00278">
    <property type="entry name" value="HhH1"/>
    <property type="match status" value="2"/>
</dbReference>
<evidence type="ECO:0000256" key="10">
    <source>
        <dbReference type="ARBA" id="ARBA00022705"/>
    </source>
</evidence>
<evidence type="ECO:0000256" key="17">
    <source>
        <dbReference type="ARBA" id="ARBA00023125"/>
    </source>
</evidence>
<evidence type="ECO:0000256" key="12">
    <source>
        <dbReference type="ARBA" id="ARBA00022763"/>
    </source>
</evidence>
<evidence type="ECO:0000256" key="23">
    <source>
        <dbReference type="ARBA" id="ARBA00045548"/>
    </source>
</evidence>
<dbReference type="Pfam" id="PF14716">
    <property type="entry name" value="HHH_8"/>
    <property type="match status" value="1"/>
</dbReference>
<evidence type="ECO:0000256" key="15">
    <source>
        <dbReference type="ARBA" id="ARBA00022932"/>
    </source>
</evidence>
<dbReference type="InterPro" id="IPR018944">
    <property type="entry name" value="DNA_pol_lambd_fingers_domain"/>
</dbReference>
<dbReference type="PRINTS" id="PR00869">
    <property type="entry name" value="DNAPOLX"/>
</dbReference>
<dbReference type="SMART" id="SM00483">
    <property type="entry name" value="POLXc"/>
    <property type="match status" value="1"/>
</dbReference>
<feature type="domain" description="Helix-hairpin-helix DNA-binding motif class 1" evidence="26">
    <location>
        <begin position="57"/>
        <end position="76"/>
    </location>
</feature>
<organism evidence="28 29">
    <name type="scientific">Porites evermanni</name>
    <dbReference type="NCBI Taxonomy" id="104178"/>
    <lineage>
        <taxon>Eukaryota</taxon>
        <taxon>Metazoa</taxon>
        <taxon>Cnidaria</taxon>
        <taxon>Anthozoa</taxon>
        <taxon>Hexacorallia</taxon>
        <taxon>Scleractinia</taxon>
        <taxon>Fungiina</taxon>
        <taxon>Poritidae</taxon>
        <taxon>Porites</taxon>
    </lineage>
</organism>
<comment type="catalytic activity">
    <reaction evidence="22">
        <text>a 5'-end 2'-deoxyribose-2'-deoxyribonucleotide-DNA = (2E,4S)-4-hydroxypenten-2-al-5-phosphate + a 5'-end 5'-phospho-2'-deoxyribonucleoside-DNA + H(+)</text>
        <dbReference type="Rhea" id="RHEA:76255"/>
        <dbReference type="Rhea" id="RHEA-COMP:13180"/>
        <dbReference type="Rhea" id="RHEA-COMP:18657"/>
        <dbReference type="ChEBI" id="CHEBI:15378"/>
        <dbReference type="ChEBI" id="CHEBI:136412"/>
        <dbReference type="ChEBI" id="CHEBI:195194"/>
        <dbReference type="ChEBI" id="CHEBI:195195"/>
    </reaction>
</comment>
<feature type="domain" description="DNA-directed DNA polymerase X" evidence="27">
    <location>
        <begin position="10"/>
        <end position="333"/>
    </location>
</feature>
<dbReference type="InterPro" id="IPR037160">
    <property type="entry name" value="DNA_Pol_thumb_sf"/>
</dbReference>
<keyword evidence="19" id="KW-0456">Lyase</keyword>
<evidence type="ECO:0000256" key="9">
    <source>
        <dbReference type="ARBA" id="ARBA00022695"/>
    </source>
</evidence>
<keyword evidence="6" id="KW-0963">Cytoplasm</keyword>
<evidence type="ECO:0000256" key="5">
    <source>
        <dbReference type="ARBA" id="ARBA00022481"/>
    </source>
</evidence>
<sequence>MSKRKAQDQNPNSDFCDFLSELAEYEKNVSRQIHKYNAYRKAASVLAKHPTRIKSGEEARKLPGIGDKIGKKIDEFIKTGKLEKLEKIRGDETTKAIQQLTRVSGIGPAAARKFVDEGITSLEGLRQVQDKLNHHQKIGFKYVEEFEKRIPREEMLKLQEMIMEKIAEFDKQIIATVCGSFRRGATSSGDIDVLLTHPSFNSTDREFDKKALLHGVVDTLSKGSFVTDSLSLGDTKFMGVCILPKAKEKIHRRIDIRLIPNDQYYCGILYFTGSDEFNRRMRQHALDNGFTINEYSIRPLGSTGVPGEPIPVSSEEEIFEIIGMEYKQPHERNL</sequence>
<comment type="function">
    <text evidence="25">DNA polymerase that functions in several pathways of DNA repair. Involved in base excision repair (BER) responsible for repair of lesions that give rise to abasic (AP) sites in DNA. Also contributes to DNA double-strand break repair by non-homologous end joining and homologous recombination. Has both template-dependent and template-independent (terminal transferase) DNA polymerase activities. Has also a 5'-deoxyribose-5-phosphate lyase (dRP lyase) activity.</text>
</comment>
<dbReference type="Gene3D" id="1.10.150.20">
    <property type="entry name" value="5' to 3' exonuclease, C-terminal subdomain"/>
    <property type="match status" value="1"/>
</dbReference>
<keyword evidence="7" id="KW-0237">DNA synthesis</keyword>
<evidence type="ECO:0000256" key="18">
    <source>
        <dbReference type="ARBA" id="ARBA00023204"/>
    </source>
</evidence>
<comment type="similarity">
    <text evidence="4 25">Belongs to the DNA polymerase type-X family.</text>
</comment>
<dbReference type="InterPro" id="IPR003583">
    <property type="entry name" value="Hlx-hairpin-Hlx_DNA-bd_motif"/>
</dbReference>
<evidence type="ECO:0000256" key="6">
    <source>
        <dbReference type="ARBA" id="ARBA00022490"/>
    </source>
</evidence>
<dbReference type="InterPro" id="IPR028207">
    <property type="entry name" value="DNA_pol_B_palm_palm"/>
</dbReference>
<feature type="domain" description="Helix-hairpin-helix DNA-binding motif class 1" evidence="26">
    <location>
        <begin position="98"/>
        <end position="117"/>
    </location>
</feature>
<evidence type="ECO:0000256" key="8">
    <source>
        <dbReference type="ARBA" id="ARBA00022679"/>
    </source>
</evidence>
<evidence type="ECO:0000259" key="26">
    <source>
        <dbReference type="SMART" id="SM00278"/>
    </source>
</evidence>
<dbReference type="CDD" id="cd00141">
    <property type="entry name" value="NT_POLXc"/>
    <property type="match status" value="1"/>
</dbReference>
<dbReference type="Pfam" id="PF14792">
    <property type="entry name" value="DNA_pol_B_palm"/>
    <property type="match status" value="1"/>
</dbReference>
<evidence type="ECO:0000256" key="22">
    <source>
        <dbReference type="ARBA" id="ARBA00044678"/>
    </source>
</evidence>
<keyword evidence="5" id="KW-0488">Methylation</keyword>
<keyword evidence="16" id="KW-0915">Sodium</keyword>
<keyword evidence="14" id="KW-0832">Ubl conjugation</keyword>
<evidence type="ECO:0000256" key="19">
    <source>
        <dbReference type="ARBA" id="ARBA00023239"/>
    </source>
</evidence>
<protein>
    <recommendedName>
        <fullName evidence="25">DNA polymerase</fullName>
        <ecNumber evidence="25">2.7.7.7</ecNumber>
    </recommendedName>
</protein>
<dbReference type="PANTHER" id="PTHR11276">
    <property type="entry name" value="DNA POLYMERASE TYPE-X FAMILY MEMBER"/>
    <property type="match status" value="1"/>
</dbReference>
<comment type="subcellular location">
    <subcellularLocation>
        <location evidence="3">Cytoplasm</location>
    </subcellularLocation>
    <subcellularLocation>
        <location evidence="2 25">Nucleus</location>
    </subcellularLocation>
</comment>
<comment type="catalytic activity">
    <reaction evidence="24 25">
        <text>DNA(n) + a 2'-deoxyribonucleoside 5'-triphosphate = DNA(n+1) + diphosphate</text>
        <dbReference type="Rhea" id="RHEA:22508"/>
        <dbReference type="Rhea" id="RHEA-COMP:17339"/>
        <dbReference type="Rhea" id="RHEA-COMP:17340"/>
        <dbReference type="ChEBI" id="CHEBI:33019"/>
        <dbReference type="ChEBI" id="CHEBI:61560"/>
        <dbReference type="ChEBI" id="CHEBI:173112"/>
        <dbReference type="EC" id="2.7.7.7"/>
    </reaction>
</comment>
<accession>A0ABN8R8K2</accession>
<name>A0ABN8R8K2_9CNID</name>
<keyword evidence="8 25" id="KW-0808">Transferase</keyword>
<keyword evidence="17" id="KW-0238">DNA-binding</keyword>
<dbReference type="PRINTS" id="PR00870">
    <property type="entry name" value="DNAPOLXBETA"/>
</dbReference>
<keyword evidence="29" id="KW-1185">Reference proteome</keyword>
<keyword evidence="12 25" id="KW-0227">DNA damage</keyword>